<comment type="similarity">
    <text evidence="1">Belongs to the outer membrane factor (OMF) (TC 1.B.17) family.</text>
</comment>
<keyword evidence="2" id="KW-0732">Signal</keyword>
<proteinExistence type="inferred from homology"/>
<dbReference type="Pfam" id="PF02321">
    <property type="entry name" value="OEP"/>
    <property type="match status" value="2"/>
</dbReference>
<dbReference type="SUPFAM" id="SSF56954">
    <property type="entry name" value="Outer membrane efflux proteins (OEP)"/>
    <property type="match status" value="1"/>
</dbReference>
<gene>
    <name evidence="3" type="ORF">HYZ11_01640</name>
</gene>
<evidence type="ECO:0000313" key="4">
    <source>
        <dbReference type="Proteomes" id="UP000782312"/>
    </source>
</evidence>
<reference evidence="3" key="1">
    <citation type="submission" date="2020-07" db="EMBL/GenBank/DDBJ databases">
        <title>Huge and variable diversity of episymbiotic CPR bacteria and DPANN archaea in groundwater ecosystems.</title>
        <authorList>
            <person name="He C.Y."/>
            <person name="Keren R."/>
            <person name="Whittaker M."/>
            <person name="Farag I.F."/>
            <person name="Doudna J."/>
            <person name="Cate J.H.D."/>
            <person name="Banfield J.F."/>
        </authorList>
    </citation>
    <scope>NUCLEOTIDE SEQUENCE</scope>
    <source>
        <strain evidence="3">NC_groundwater_763_Ag_S-0.2um_68_21</strain>
    </source>
</reference>
<dbReference type="EMBL" id="JACPUR010000001">
    <property type="protein sequence ID" value="MBI3126293.1"/>
    <property type="molecule type" value="Genomic_DNA"/>
</dbReference>
<sequence length="430" mass="47525">MRKLLFVSIFLGWTFMGAGAPGAQPLEGKSEFTVEGLVTQTLAQNPEIQAMRAEVEAAGGRLRQAGLRPNPMLEFSGQKSVYSPDNNVGVGVTIPLDLNGRLEGRVGVAEREAEMKRKQLSDKERKMRAEVRMKAGEVLAARRNLRFTEELLQANRRAQGVLGERVRKGAAPSLEESLLQVEVNRLEASRRILRSRVEIATLQLKTLAGMAPESPLALNGSLSNLPPALERKEVPNAEIEARPDVALARTETELARAKIEKEKAEGKWDASFNVGYQRMKSGFNLMGLTEAGAMRDIEDTFHFVGVGLTIMLPFRNQNQGNIAAAMAEAKSAERRLAYARLTARQEVAASLAQYEAAKRSLEIYQGGVWEIARRNLDVVWKTYELGRTSLLDAIAEQRRYIEVEMGLTEALKQIFDAATEIERAHAGAAR</sequence>
<name>A0A932HWH3_UNCTE</name>
<dbReference type="PANTHER" id="PTHR30203">
    <property type="entry name" value="OUTER MEMBRANE CATION EFFLUX PROTEIN"/>
    <property type="match status" value="1"/>
</dbReference>
<accession>A0A932HWH3</accession>
<evidence type="ECO:0000256" key="1">
    <source>
        <dbReference type="ARBA" id="ARBA00007613"/>
    </source>
</evidence>
<dbReference type="PANTHER" id="PTHR30203:SF24">
    <property type="entry name" value="BLR4935 PROTEIN"/>
    <property type="match status" value="1"/>
</dbReference>
<dbReference type="InterPro" id="IPR003423">
    <property type="entry name" value="OMP_efflux"/>
</dbReference>
<evidence type="ECO:0000256" key="2">
    <source>
        <dbReference type="SAM" id="SignalP"/>
    </source>
</evidence>
<evidence type="ECO:0000313" key="3">
    <source>
        <dbReference type="EMBL" id="MBI3126293.1"/>
    </source>
</evidence>
<dbReference type="Proteomes" id="UP000782312">
    <property type="component" value="Unassembled WGS sequence"/>
</dbReference>
<feature type="chain" id="PRO_5037550821" evidence="2">
    <location>
        <begin position="21"/>
        <end position="430"/>
    </location>
</feature>
<comment type="caution">
    <text evidence="3">The sequence shown here is derived from an EMBL/GenBank/DDBJ whole genome shotgun (WGS) entry which is preliminary data.</text>
</comment>
<dbReference type="Gene3D" id="1.20.1600.10">
    <property type="entry name" value="Outer membrane efflux proteins (OEP)"/>
    <property type="match status" value="1"/>
</dbReference>
<dbReference type="GO" id="GO:0015562">
    <property type="term" value="F:efflux transmembrane transporter activity"/>
    <property type="evidence" value="ECO:0007669"/>
    <property type="project" value="InterPro"/>
</dbReference>
<protein>
    <submittedName>
        <fullName evidence="3">TolC family protein</fullName>
    </submittedName>
</protein>
<dbReference type="AlphaFoldDB" id="A0A932HWH3"/>
<feature type="signal peptide" evidence="2">
    <location>
        <begin position="1"/>
        <end position="20"/>
    </location>
</feature>
<organism evidence="3 4">
    <name type="scientific">Tectimicrobiota bacterium</name>
    <dbReference type="NCBI Taxonomy" id="2528274"/>
    <lineage>
        <taxon>Bacteria</taxon>
        <taxon>Pseudomonadati</taxon>
        <taxon>Nitrospinota/Tectimicrobiota group</taxon>
        <taxon>Candidatus Tectimicrobiota</taxon>
    </lineage>
</organism>
<dbReference type="InterPro" id="IPR010131">
    <property type="entry name" value="MdtP/NodT-like"/>
</dbReference>